<accession>A0A426DHT9</accession>
<evidence type="ECO:0000313" key="3">
    <source>
        <dbReference type="Proteomes" id="UP000274920"/>
    </source>
</evidence>
<gene>
    <name evidence="2" type="ORF">EBB54_14365</name>
</gene>
<dbReference type="Pfam" id="PF13302">
    <property type="entry name" value="Acetyltransf_3"/>
    <property type="match status" value="1"/>
</dbReference>
<keyword evidence="2" id="KW-0808">Transferase</keyword>
<reference evidence="2" key="1">
    <citation type="submission" date="2018-10" db="EMBL/GenBank/DDBJ databases">
        <title>Schaedlerella arabinophila gen. nov. sp. nov., isolated from the mouse intestinal tract and comparative analysis with the genome of the closely related altered Schaedler flora strain ASF502.</title>
        <authorList>
            <person name="Miyake S."/>
            <person name="Soh M."/>
            <person name="Seedorf H."/>
        </authorList>
    </citation>
    <scope>NUCLEOTIDE SEQUENCE [LARGE SCALE GENOMIC DNA]</scope>
    <source>
        <strain evidence="2">DSM 106076</strain>
    </source>
</reference>
<evidence type="ECO:0000313" key="2">
    <source>
        <dbReference type="EMBL" id="RRK32410.1"/>
    </source>
</evidence>
<dbReference type="Gene3D" id="3.40.630.30">
    <property type="match status" value="1"/>
</dbReference>
<dbReference type="AlphaFoldDB" id="A0A426DHT9"/>
<feature type="domain" description="N-acetyltransferase" evidence="1">
    <location>
        <begin position="1"/>
        <end position="164"/>
    </location>
</feature>
<dbReference type="CDD" id="cd04301">
    <property type="entry name" value="NAT_SF"/>
    <property type="match status" value="1"/>
</dbReference>
<dbReference type="GO" id="GO:0016747">
    <property type="term" value="F:acyltransferase activity, transferring groups other than amino-acyl groups"/>
    <property type="evidence" value="ECO:0007669"/>
    <property type="project" value="InterPro"/>
</dbReference>
<name>A0A426DHT9_9FIRM</name>
<organism evidence="2 3">
    <name type="scientific">Schaedlerella arabinosiphila</name>
    <dbReference type="NCBI Taxonomy" id="2044587"/>
    <lineage>
        <taxon>Bacteria</taxon>
        <taxon>Bacillati</taxon>
        <taxon>Bacillota</taxon>
        <taxon>Clostridia</taxon>
        <taxon>Lachnospirales</taxon>
        <taxon>Lachnospiraceae</taxon>
        <taxon>Schaedlerella</taxon>
    </lineage>
</organism>
<sequence length="178" mass="20379">METKDLILGKAKYEDWKAMYRNVWSRPETAEYMKWKVTPDEDAARERIKRTITWQESRDSWLVYEKSSGQAVGFAGVKEVRPHIYEEAGIALGPEYVGKGYGKQILQLLLEYCASLGGEEFYYSAYAKNLPSKALALSCGFVYWHSEQKTDEQNGNLYVLETYKKTLKPSEDGECDAG</sequence>
<dbReference type="RefSeq" id="WP_125127878.1">
    <property type="nucleotide sequence ID" value="NZ_RHJS01000002.1"/>
</dbReference>
<keyword evidence="3" id="KW-1185">Reference proteome</keyword>
<proteinExistence type="predicted"/>
<dbReference type="PROSITE" id="PS51186">
    <property type="entry name" value="GNAT"/>
    <property type="match status" value="1"/>
</dbReference>
<dbReference type="SUPFAM" id="SSF55729">
    <property type="entry name" value="Acyl-CoA N-acyltransferases (Nat)"/>
    <property type="match status" value="1"/>
</dbReference>
<comment type="caution">
    <text evidence="2">The sequence shown here is derived from an EMBL/GenBank/DDBJ whole genome shotgun (WGS) entry which is preliminary data.</text>
</comment>
<protein>
    <submittedName>
        <fullName evidence="2">N-acetyltransferase</fullName>
    </submittedName>
</protein>
<dbReference type="InterPro" id="IPR051531">
    <property type="entry name" value="N-acetyltransferase"/>
</dbReference>
<dbReference type="InterPro" id="IPR000182">
    <property type="entry name" value="GNAT_dom"/>
</dbReference>
<evidence type="ECO:0000259" key="1">
    <source>
        <dbReference type="PROSITE" id="PS51186"/>
    </source>
</evidence>
<dbReference type="Proteomes" id="UP000274920">
    <property type="component" value="Unassembled WGS sequence"/>
</dbReference>
<dbReference type="InterPro" id="IPR016181">
    <property type="entry name" value="Acyl_CoA_acyltransferase"/>
</dbReference>
<dbReference type="EMBL" id="RHJS01000002">
    <property type="protein sequence ID" value="RRK32410.1"/>
    <property type="molecule type" value="Genomic_DNA"/>
</dbReference>
<dbReference type="PANTHER" id="PTHR43792">
    <property type="entry name" value="GNAT FAMILY, PUTATIVE (AFU_ORTHOLOGUE AFUA_3G00765)-RELATED-RELATED"/>
    <property type="match status" value="1"/>
</dbReference>